<dbReference type="InterPro" id="IPR011060">
    <property type="entry name" value="RibuloseP-bd_barrel"/>
</dbReference>
<dbReference type="PANTHER" id="PTHR42894:SF1">
    <property type="entry name" value="N-(5'-PHOSPHORIBOSYL)ANTHRANILATE ISOMERASE"/>
    <property type="match status" value="1"/>
</dbReference>
<protein>
    <recommendedName>
        <fullName evidence="4 9">N-(5'-phosphoribosyl)anthranilate isomerase</fullName>
        <shortName evidence="9">PRAI</shortName>
        <ecNumber evidence="3 9">5.3.1.24</ecNumber>
    </recommendedName>
</protein>
<dbReference type="InterPro" id="IPR044643">
    <property type="entry name" value="TrpF_fam"/>
</dbReference>
<reference evidence="11 12" key="1">
    <citation type="submission" date="2018-06" db="EMBL/GenBank/DDBJ databases">
        <title>Genomic Encyclopedia of Archaeal and Bacterial Type Strains, Phase II (KMG-II): from individual species to whole genera.</title>
        <authorList>
            <person name="Goeker M."/>
        </authorList>
    </citation>
    <scope>NUCLEOTIDE SEQUENCE [LARGE SCALE GENOMIC DNA]</scope>
    <source>
        <strain evidence="11 12">T4</strain>
    </source>
</reference>
<dbReference type="OrthoDB" id="9786954at2"/>
<dbReference type="Pfam" id="PF00697">
    <property type="entry name" value="PRAI"/>
    <property type="match status" value="1"/>
</dbReference>
<evidence type="ECO:0000256" key="7">
    <source>
        <dbReference type="ARBA" id="ARBA00023141"/>
    </source>
</evidence>
<dbReference type="SUPFAM" id="SSF51366">
    <property type="entry name" value="Ribulose-phoshate binding barrel"/>
    <property type="match status" value="1"/>
</dbReference>
<evidence type="ECO:0000313" key="11">
    <source>
        <dbReference type="EMBL" id="PZV85524.1"/>
    </source>
</evidence>
<feature type="domain" description="N-(5'phosphoribosyl) anthranilate isomerase (PRAI)" evidence="10">
    <location>
        <begin position="4"/>
        <end position="202"/>
    </location>
</feature>
<evidence type="ECO:0000256" key="8">
    <source>
        <dbReference type="ARBA" id="ARBA00023235"/>
    </source>
</evidence>
<dbReference type="PANTHER" id="PTHR42894">
    <property type="entry name" value="N-(5'-PHOSPHORIBOSYL)ANTHRANILATE ISOMERASE"/>
    <property type="match status" value="1"/>
</dbReference>
<evidence type="ECO:0000256" key="5">
    <source>
        <dbReference type="ARBA" id="ARBA00022605"/>
    </source>
</evidence>
<proteinExistence type="inferred from homology"/>
<evidence type="ECO:0000313" key="12">
    <source>
        <dbReference type="Proteomes" id="UP000248917"/>
    </source>
</evidence>
<dbReference type="GO" id="GO:0000162">
    <property type="term" value="P:L-tryptophan biosynthetic process"/>
    <property type="evidence" value="ECO:0007669"/>
    <property type="project" value="UniProtKB-UniRule"/>
</dbReference>
<evidence type="ECO:0000256" key="1">
    <source>
        <dbReference type="ARBA" id="ARBA00001164"/>
    </source>
</evidence>
<keyword evidence="12" id="KW-1185">Reference proteome</keyword>
<keyword evidence="8 9" id="KW-0413">Isomerase</keyword>
<keyword evidence="7 9" id="KW-0057">Aromatic amino acid biosynthesis</keyword>
<organism evidence="11 12">
    <name type="scientific">Algoriphagus aquaeductus</name>
    <dbReference type="NCBI Taxonomy" id="475299"/>
    <lineage>
        <taxon>Bacteria</taxon>
        <taxon>Pseudomonadati</taxon>
        <taxon>Bacteroidota</taxon>
        <taxon>Cytophagia</taxon>
        <taxon>Cytophagales</taxon>
        <taxon>Cyclobacteriaceae</taxon>
        <taxon>Algoriphagus</taxon>
    </lineage>
</organism>
<evidence type="ECO:0000256" key="3">
    <source>
        <dbReference type="ARBA" id="ARBA00012572"/>
    </source>
</evidence>
<gene>
    <name evidence="9" type="primary">trpF</name>
    <name evidence="11" type="ORF">CLV31_103316</name>
</gene>
<comment type="catalytic activity">
    <reaction evidence="1 9">
        <text>N-(5-phospho-beta-D-ribosyl)anthranilate = 1-(2-carboxyphenylamino)-1-deoxy-D-ribulose 5-phosphate</text>
        <dbReference type="Rhea" id="RHEA:21540"/>
        <dbReference type="ChEBI" id="CHEBI:18277"/>
        <dbReference type="ChEBI" id="CHEBI:58613"/>
        <dbReference type="EC" id="5.3.1.24"/>
    </reaction>
</comment>
<accession>A0A326RVJ1</accession>
<dbReference type="GO" id="GO:0004640">
    <property type="term" value="F:phosphoribosylanthranilate isomerase activity"/>
    <property type="evidence" value="ECO:0007669"/>
    <property type="project" value="UniProtKB-UniRule"/>
</dbReference>
<dbReference type="EC" id="5.3.1.24" evidence="3 9"/>
<dbReference type="EMBL" id="QKTX01000003">
    <property type="protein sequence ID" value="PZV85524.1"/>
    <property type="molecule type" value="Genomic_DNA"/>
</dbReference>
<evidence type="ECO:0000256" key="4">
    <source>
        <dbReference type="ARBA" id="ARBA00022272"/>
    </source>
</evidence>
<evidence type="ECO:0000256" key="9">
    <source>
        <dbReference type="HAMAP-Rule" id="MF_00135"/>
    </source>
</evidence>
<comment type="pathway">
    <text evidence="2 9">Amino-acid biosynthesis; L-tryptophan biosynthesis; L-tryptophan from chorismate: step 3/5.</text>
</comment>
<evidence type="ECO:0000256" key="6">
    <source>
        <dbReference type="ARBA" id="ARBA00022822"/>
    </source>
</evidence>
<dbReference type="AlphaFoldDB" id="A0A326RVJ1"/>
<dbReference type="Proteomes" id="UP000248917">
    <property type="component" value="Unassembled WGS sequence"/>
</dbReference>
<sequence length="213" mass="23695">MELKVCGMREPENIRSLISEVNPDWMGLIFYPKSPRYVPDEQAAELKGQPVKKVGVFVNASEAEILRKVDQFGLSAIQLHGSESPDFVKSLAEKTEAELWKVVSVGTEIDWKSLEGYLPFVSKFLFDTATAAHGGSGKRFDWKVLETYPFDKGFLLSGGLDGESAEEVLALRQQIPQLKGVDLNSKFEDAPGVKNIEKLKNFKSRLIQSGTNN</sequence>
<keyword evidence="5 9" id="KW-0028">Amino-acid biosynthesis</keyword>
<name>A0A326RVJ1_9BACT</name>
<evidence type="ECO:0000256" key="2">
    <source>
        <dbReference type="ARBA" id="ARBA00004664"/>
    </source>
</evidence>
<dbReference type="InterPro" id="IPR013785">
    <property type="entry name" value="Aldolase_TIM"/>
</dbReference>
<dbReference type="Gene3D" id="3.20.20.70">
    <property type="entry name" value="Aldolase class I"/>
    <property type="match status" value="1"/>
</dbReference>
<dbReference type="InterPro" id="IPR001240">
    <property type="entry name" value="PRAI_dom"/>
</dbReference>
<comment type="similarity">
    <text evidence="9">Belongs to the TrpF family.</text>
</comment>
<comment type="caution">
    <text evidence="11">The sequence shown here is derived from an EMBL/GenBank/DDBJ whole genome shotgun (WGS) entry which is preliminary data.</text>
</comment>
<dbReference type="RefSeq" id="WP_111391970.1">
    <property type="nucleotide sequence ID" value="NZ_QKTX01000003.1"/>
</dbReference>
<dbReference type="HAMAP" id="MF_00135">
    <property type="entry name" value="PRAI"/>
    <property type="match status" value="1"/>
</dbReference>
<dbReference type="CDD" id="cd00405">
    <property type="entry name" value="PRAI"/>
    <property type="match status" value="1"/>
</dbReference>
<dbReference type="UniPathway" id="UPA00035">
    <property type="reaction ID" value="UER00042"/>
</dbReference>
<keyword evidence="6 9" id="KW-0822">Tryptophan biosynthesis</keyword>
<evidence type="ECO:0000259" key="10">
    <source>
        <dbReference type="Pfam" id="PF00697"/>
    </source>
</evidence>